<organism evidence="1 2">
    <name type="scientific">Paenibacillus vulneris</name>
    <dbReference type="NCBI Taxonomy" id="1133364"/>
    <lineage>
        <taxon>Bacteria</taxon>
        <taxon>Bacillati</taxon>
        <taxon>Bacillota</taxon>
        <taxon>Bacilli</taxon>
        <taxon>Bacillales</taxon>
        <taxon>Paenibacillaceae</taxon>
        <taxon>Paenibacillus</taxon>
    </lineage>
</organism>
<dbReference type="EMBL" id="JBHTLU010000012">
    <property type="protein sequence ID" value="MFD1219630.1"/>
    <property type="molecule type" value="Genomic_DNA"/>
</dbReference>
<reference evidence="2" key="1">
    <citation type="journal article" date="2019" name="Int. J. Syst. Evol. Microbiol.">
        <title>The Global Catalogue of Microorganisms (GCM) 10K type strain sequencing project: providing services to taxonomists for standard genome sequencing and annotation.</title>
        <authorList>
            <consortium name="The Broad Institute Genomics Platform"/>
            <consortium name="The Broad Institute Genome Sequencing Center for Infectious Disease"/>
            <person name="Wu L."/>
            <person name="Ma J."/>
        </authorList>
    </citation>
    <scope>NUCLEOTIDE SEQUENCE [LARGE SCALE GENOMIC DNA]</scope>
    <source>
        <strain evidence="2">CCUG 53270</strain>
    </source>
</reference>
<evidence type="ECO:0008006" key="3">
    <source>
        <dbReference type="Google" id="ProtNLM"/>
    </source>
</evidence>
<gene>
    <name evidence="1" type="ORF">ACFQ4B_05835</name>
</gene>
<protein>
    <recommendedName>
        <fullName evidence="3">Large polyvalent protein associated domain-containing protein</fullName>
    </recommendedName>
</protein>
<evidence type="ECO:0000313" key="1">
    <source>
        <dbReference type="EMBL" id="MFD1219630.1"/>
    </source>
</evidence>
<sequence length="221" mass="26428">MTKFVSKLDKAVFANEQEAFEHFKNTYLVEHKEDVTVSEEIHIYNALADAFPDAIVSVTYINNSWGKYNIKLDFGDVNFDEYLYQNDKESYSVAHENISDFIELFRNHYRDAKYILNEVKSKYDFKDFQFSRYHSDYGNGHYLDFYYKTHDDYSEYKTYESHKDINVFINEFKEHFITELEGECEVRYDEGYFDDYYVNGLAIGGILRRAKDGRKVKIKLL</sequence>
<proteinExistence type="predicted"/>
<evidence type="ECO:0000313" key="2">
    <source>
        <dbReference type="Proteomes" id="UP001597180"/>
    </source>
</evidence>
<keyword evidence="2" id="KW-1185">Reference proteome</keyword>
<dbReference type="RefSeq" id="WP_345594895.1">
    <property type="nucleotide sequence ID" value="NZ_BAABJG010000055.1"/>
</dbReference>
<accession>A0ABW3UJ60</accession>
<name>A0ABW3UJ60_9BACL</name>
<comment type="caution">
    <text evidence="1">The sequence shown here is derived from an EMBL/GenBank/DDBJ whole genome shotgun (WGS) entry which is preliminary data.</text>
</comment>
<dbReference type="Proteomes" id="UP001597180">
    <property type="component" value="Unassembled WGS sequence"/>
</dbReference>